<evidence type="ECO:0000256" key="1">
    <source>
        <dbReference type="SAM" id="MobiDB-lite"/>
    </source>
</evidence>
<name>A0A8J2MEU6_9NEOP</name>
<gene>
    <name evidence="2" type="ORF">DCHRY22_LOCUS398</name>
</gene>
<evidence type="ECO:0000313" key="2">
    <source>
        <dbReference type="EMBL" id="CAG9558202.1"/>
    </source>
</evidence>
<dbReference type="OrthoDB" id="10503316at2759"/>
<dbReference type="EMBL" id="CAKASE010000043">
    <property type="protein sequence ID" value="CAG9558202.1"/>
    <property type="molecule type" value="Genomic_DNA"/>
</dbReference>
<evidence type="ECO:0000313" key="3">
    <source>
        <dbReference type="Proteomes" id="UP000789524"/>
    </source>
</evidence>
<dbReference type="Proteomes" id="UP000789524">
    <property type="component" value="Unassembled WGS sequence"/>
</dbReference>
<keyword evidence="3" id="KW-1185">Reference proteome</keyword>
<feature type="region of interest" description="Disordered" evidence="1">
    <location>
        <begin position="46"/>
        <end position="66"/>
    </location>
</feature>
<reference evidence="2" key="1">
    <citation type="submission" date="2021-09" db="EMBL/GenBank/DDBJ databases">
        <authorList>
            <person name="Martin H S."/>
        </authorList>
    </citation>
    <scope>NUCLEOTIDE SEQUENCE</scope>
</reference>
<organism evidence="2 3">
    <name type="scientific">Danaus chrysippus</name>
    <name type="common">African queen</name>
    <dbReference type="NCBI Taxonomy" id="151541"/>
    <lineage>
        <taxon>Eukaryota</taxon>
        <taxon>Metazoa</taxon>
        <taxon>Ecdysozoa</taxon>
        <taxon>Arthropoda</taxon>
        <taxon>Hexapoda</taxon>
        <taxon>Insecta</taxon>
        <taxon>Pterygota</taxon>
        <taxon>Neoptera</taxon>
        <taxon>Endopterygota</taxon>
        <taxon>Lepidoptera</taxon>
        <taxon>Glossata</taxon>
        <taxon>Ditrysia</taxon>
        <taxon>Papilionoidea</taxon>
        <taxon>Nymphalidae</taxon>
        <taxon>Danainae</taxon>
        <taxon>Danaini</taxon>
        <taxon>Danaina</taxon>
        <taxon>Danaus</taxon>
        <taxon>Anosia</taxon>
    </lineage>
</organism>
<accession>A0A8J2MEU6</accession>
<comment type="caution">
    <text evidence="2">The sequence shown here is derived from an EMBL/GenBank/DDBJ whole genome shotgun (WGS) entry which is preliminary data.</text>
</comment>
<dbReference type="AlphaFoldDB" id="A0A8J2MEU6"/>
<sequence length="66" mass="7760">MSKKKNNKQIDISVQASVRGQETRIIEKPRPVVGDIRVWWRETTPWRRSRGSRARDYHPLDALSDS</sequence>
<protein>
    <submittedName>
        <fullName evidence="2">(African queen) hypothetical protein</fullName>
    </submittedName>
</protein>
<proteinExistence type="predicted"/>